<comment type="caution">
    <text evidence="7">The sequence shown here is derived from an EMBL/GenBank/DDBJ whole genome shotgun (WGS) entry which is preliminary data.</text>
</comment>
<dbReference type="Proteomes" id="UP001219568">
    <property type="component" value="Unassembled WGS sequence"/>
</dbReference>
<dbReference type="PANTHER" id="PTHR48182">
    <property type="entry name" value="PROTEIN SERAC1"/>
    <property type="match status" value="1"/>
</dbReference>
<comment type="subcellular location">
    <subcellularLocation>
        <location evidence="2">Endoplasmic reticulum</location>
    </subcellularLocation>
    <subcellularLocation>
        <location evidence="3">Membrane</location>
    </subcellularLocation>
    <subcellularLocation>
        <location evidence="1">Mitochondrion</location>
    </subcellularLocation>
</comment>
<reference evidence="7" key="1">
    <citation type="journal article" date="2023" name="IMA Fungus">
        <title>Comparative genomic study of the Penicillium genus elucidates a diverse pangenome and 15 lateral gene transfer events.</title>
        <authorList>
            <person name="Petersen C."/>
            <person name="Sorensen T."/>
            <person name="Nielsen M.R."/>
            <person name="Sondergaard T.E."/>
            <person name="Sorensen J.L."/>
            <person name="Fitzpatrick D.A."/>
            <person name="Frisvad J.C."/>
            <person name="Nielsen K.L."/>
        </authorList>
    </citation>
    <scope>NUCLEOTIDE SEQUENCE</scope>
    <source>
        <strain evidence="7">IBT 15450</strain>
    </source>
</reference>
<evidence type="ECO:0000256" key="4">
    <source>
        <dbReference type="ARBA" id="ARBA00022824"/>
    </source>
</evidence>
<sequence length="250" mass="27566">MPWSWCCSFKQNKLNNKVSRHTPDAEQYGLELLYDGPGTEPKIDLVAVHGLGGHRERSWTAANGVNWLRDLLPVDIPNARVVSWGYHTSNGGEDSGASHQEVSKKLALDLWDLRSSTSTTSRPIIFIAHSLGGTVVKSALLYSDAAQKTPTMDLHSIRTSTRGVVFMGTPELDSRILGLQSYLNSMEGSDQESSDTYQEARWLVNTLQGYSSISGAYFTLFVHERPNSSEAGTSDPVALRIYSLMLNMVV</sequence>
<gene>
    <name evidence="7" type="ORF">N7460_008980</name>
</gene>
<dbReference type="PANTHER" id="PTHR48182:SF2">
    <property type="entry name" value="PROTEIN SERAC1"/>
    <property type="match status" value="1"/>
</dbReference>
<dbReference type="GO" id="GO:0005739">
    <property type="term" value="C:mitochondrion"/>
    <property type="evidence" value="ECO:0007669"/>
    <property type="project" value="UniProtKB-SubCell"/>
</dbReference>
<keyword evidence="8" id="KW-1185">Reference proteome</keyword>
<dbReference type="GO" id="GO:0072330">
    <property type="term" value="P:monocarboxylic acid biosynthetic process"/>
    <property type="evidence" value="ECO:0007669"/>
    <property type="project" value="UniProtKB-ARBA"/>
</dbReference>
<organism evidence="7 8">
    <name type="scientific">Penicillium canescens</name>
    <dbReference type="NCBI Taxonomy" id="5083"/>
    <lineage>
        <taxon>Eukaryota</taxon>
        <taxon>Fungi</taxon>
        <taxon>Dikarya</taxon>
        <taxon>Ascomycota</taxon>
        <taxon>Pezizomycotina</taxon>
        <taxon>Eurotiomycetes</taxon>
        <taxon>Eurotiomycetidae</taxon>
        <taxon>Eurotiales</taxon>
        <taxon>Aspergillaceae</taxon>
        <taxon>Penicillium</taxon>
    </lineage>
</organism>
<evidence type="ECO:0000256" key="3">
    <source>
        <dbReference type="ARBA" id="ARBA00004370"/>
    </source>
</evidence>
<evidence type="ECO:0000256" key="1">
    <source>
        <dbReference type="ARBA" id="ARBA00004173"/>
    </source>
</evidence>
<dbReference type="EMBL" id="JAQJZL010000010">
    <property type="protein sequence ID" value="KAJ6034805.1"/>
    <property type="molecule type" value="Genomic_DNA"/>
</dbReference>
<accession>A0AAD6I6H1</accession>
<dbReference type="AlphaFoldDB" id="A0AAD6I6H1"/>
<evidence type="ECO:0000313" key="7">
    <source>
        <dbReference type="EMBL" id="KAJ6034805.1"/>
    </source>
</evidence>
<dbReference type="GO" id="GO:0017000">
    <property type="term" value="P:antibiotic biosynthetic process"/>
    <property type="evidence" value="ECO:0007669"/>
    <property type="project" value="UniProtKB-ARBA"/>
</dbReference>
<dbReference type="InterPro" id="IPR052374">
    <property type="entry name" value="SERAC1"/>
</dbReference>
<reference evidence="7" key="2">
    <citation type="submission" date="2023-01" db="EMBL/GenBank/DDBJ databases">
        <authorList>
            <person name="Petersen C."/>
        </authorList>
    </citation>
    <scope>NUCLEOTIDE SEQUENCE</scope>
    <source>
        <strain evidence="7">IBT 15450</strain>
    </source>
</reference>
<keyword evidence="6" id="KW-0472">Membrane</keyword>
<evidence type="ECO:0000256" key="5">
    <source>
        <dbReference type="ARBA" id="ARBA00023128"/>
    </source>
</evidence>
<proteinExistence type="predicted"/>
<keyword evidence="4" id="KW-0256">Endoplasmic reticulum</keyword>
<evidence type="ECO:0000256" key="6">
    <source>
        <dbReference type="ARBA" id="ARBA00023136"/>
    </source>
</evidence>
<evidence type="ECO:0000256" key="2">
    <source>
        <dbReference type="ARBA" id="ARBA00004240"/>
    </source>
</evidence>
<dbReference type="Gene3D" id="3.40.50.1820">
    <property type="entry name" value="alpha/beta hydrolase"/>
    <property type="match status" value="1"/>
</dbReference>
<keyword evidence="5" id="KW-0496">Mitochondrion</keyword>
<dbReference type="GO" id="GO:0005783">
    <property type="term" value="C:endoplasmic reticulum"/>
    <property type="evidence" value="ECO:0007669"/>
    <property type="project" value="UniProtKB-SubCell"/>
</dbReference>
<evidence type="ECO:0000313" key="8">
    <source>
        <dbReference type="Proteomes" id="UP001219568"/>
    </source>
</evidence>
<dbReference type="GO" id="GO:0016020">
    <property type="term" value="C:membrane"/>
    <property type="evidence" value="ECO:0007669"/>
    <property type="project" value="UniProtKB-SubCell"/>
</dbReference>
<dbReference type="SUPFAM" id="SSF53474">
    <property type="entry name" value="alpha/beta-Hydrolases"/>
    <property type="match status" value="1"/>
</dbReference>
<protein>
    <recommendedName>
        <fullName evidence="9">DUF676 domain-containing protein</fullName>
    </recommendedName>
</protein>
<evidence type="ECO:0008006" key="9">
    <source>
        <dbReference type="Google" id="ProtNLM"/>
    </source>
</evidence>
<name>A0AAD6I6H1_PENCN</name>
<dbReference type="InterPro" id="IPR029058">
    <property type="entry name" value="AB_hydrolase_fold"/>
</dbReference>